<name>A0A6I8TG67_AEDAE</name>
<dbReference type="GO" id="GO:0000978">
    <property type="term" value="F:RNA polymerase II cis-regulatory region sequence-specific DNA binding"/>
    <property type="evidence" value="ECO:0007669"/>
    <property type="project" value="TreeGrafter"/>
</dbReference>
<evidence type="ECO:0000256" key="3">
    <source>
        <dbReference type="ARBA" id="ARBA00023125"/>
    </source>
</evidence>
<keyword evidence="3" id="KW-0238">DNA-binding</keyword>
<keyword evidence="5" id="KW-0539">Nucleus</keyword>
<dbReference type="AlphaFoldDB" id="A0A6I8TG67"/>
<dbReference type="PANTHER" id="PTHR45776">
    <property type="entry name" value="MIP04163P"/>
    <property type="match status" value="1"/>
</dbReference>
<dbReference type="Proteomes" id="UP000008820">
    <property type="component" value="Chromosome 1"/>
</dbReference>
<proteinExistence type="predicted"/>
<dbReference type="InParanoid" id="A0A6I8TG67"/>
<gene>
    <name evidence="7" type="primary">5570082</name>
</gene>
<evidence type="ECO:0000313" key="8">
    <source>
        <dbReference type="Proteomes" id="UP000008820"/>
    </source>
</evidence>
<evidence type="ECO:0000259" key="6">
    <source>
        <dbReference type="Pfam" id="PF15951"/>
    </source>
</evidence>
<keyword evidence="4" id="KW-0804">Transcription</keyword>
<reference evidence="7" key="2">
    <citation type="submission" date="2020-05" db="UniProtKB">
        <authorList>
            <consortium name="EnsemblMetazoa"/>
        </authorList>
    </citation>
    <scope>IDENTIFICATION</scope>
    <source>
        <strain evidence="7">LVP_AGWG</strain>
    </source>
</reference>
<evidence type="ECO:0000256" key="2">
    <source>
        <dbReference type="ARBA" id="ARBA00023015"/>
    </source>
</evidence>
<organism evidence="7 8">
    <name type="scientific">Aedes aegypti</name>
    <name type="common">Yellowfever mosquito</name>
    <name type="synonym">Culex aegypti</name>
    <dbReference type="NCBI Taxonomy" id="7159"/>
    <lineage>
        <taxon>Eukaryota</taxon>
        <taxon>Metazoa</taxon>
        <taxon>Ecdysozoa</taxon>
        <taxon>Arthropoda</taxon>
        <taxon>Hexapoda</taxon>
        <taxon>Insecta</taxon>
        <taxon>Pterygota</taxon>
        <taxon>Neoptera</taxon>
        <taxon>Endopterygota</taxon>
        <taxon>Diptera</taxon>
        <taxon>Nematocera</taxon>
        <taxon>Culicoidea</taxon>
        <taxon>Culicidae</taxon>
        <taxon>Culicinae</taxon>
        <taxon>Aedini</taxon>
        <taxon>Aedes</taxon>
        <taxon>Stegomyia</taxon>
    </lineage>
</organism>
<dbReference type="Pfam" id="PF15951">
    <property type="entry name" value="MITF_TFEB_C_3_N"/>
    <property type="match status" value="1"/>
</dbReference>
<keyword evidence="2" id="KW-0805">Transcription regulation</keyword>
<comment type="subcellular location">
    <subcellularLocation>
        <location evidence="1">Nucleus</location>
    </subcellularLocation>
</comment>
<dbReference type="GO" id="GO:0000981">
    <property type="term" value="F:DNA-binding transcription factor activity, RNA polymerase II-specific"/>
    <property type="evidence" value="ECO:0007669"/>
    <property type="project" value="TreeGrafter"/>
</dbReference>
<accession>A0A6I8TG67</accession>
<sequence>MEAMVFLLFVDGNNSGDWVLSCFQITMNDCRILVDVDCSRFEDDAFSLLDKSAEVNVVRDLKSSTVATFDRTSFPHLSTSSRTQLKQQLLREQVKSYDLDKSPSPSPSVFSVKLPLENMDIDLPKKVLQVETRLENPTRYHVIQKQKTQVREYVTAALKLTKQTVLREAKHSRLLILSKLYDSFINTKPTSTTTTSSGGNTSNNSIIQAPSSTASVVANTLEQQQDWRLEMKLSARFGNRVYQSFIDEFDYIRDLLCLIRFEIPKWVFVVTEFESEISSFQNTKTIGVEELLAKQTLAAEKNSKHEKFIEPEVRDRIKKDNHNCSRYRGREGVG</sequence>
<dbReference type="OrthoDB" id="6242697at2759"/>
<evidence type="ECO:0000256" key="1">
    <source>
        <dbReference type="ARBA" id="ARBA00004123"/>
    </source>
</evidence>
<dbReference type="InterPro" id="IPR031867">
    <property type="entry name" value="MiT/TFE_N"/>
</dbReference>
<feature type="domain" description="MiT/TFE transcription factors N-terminal" evidence="6">
    <location>
        <begin position="82"/>
        <end position="172"/>
    </location>
</feature>
<dbReference type="PANTHER" id="PTHR45776:SF2">
    <property type="entry name" value="MIP04163P"/>
    <property type="match status" value="1"/>
</dbReference>
<dbReference type="GO" id="GO:0005634">
    <property type="term" value="C:nucleus"/>
    <property type="evidence" value="ECO:0007669"/>
    <property type="project" value="UniProtKB-SubCell"/>
</dbReference>
<evidence type="ECO:0000256" key="4">
    <source>
        <dbReference type="ARBA" id="ARBA00023163"/>
    </source>
</evidence>
<evidence type="ECO:0000313" key="7">
    <source>
        <dbReference type="EnsemblMetazoa" id="AAEL008410-PD"/>
    </source>
</evidence>
<evidence type="ECO:0000256" key="5">
    <source>
        <dbReference type="ARBA" id="ARBA00023242"/>
    </source>
</evidence>
<dbReference type="EnsemblMetazoa" id="AAEL008410-RD">
    <property type="protein sequence ID" value="AAEL008410-PD"/>
    <property type="gene ID" value="AAEL008410"/>
</dbReference>
<keyword evidence="8" id="KW-1185">Reference proteome</keyword>
<protein>
    <recommendedName>
        <fullName evidence="6">MiT/TFE transcription factors N-terminal domain-containing protein</fullName>
    </recommendedName>
</protein>
<reference evidence="7 8" key="1">
    <citation type="submission" date="2017-06" db="EMBL/GenBank/DDBJ databases">
        <title>Aedes aegypti genome working group (AGWG) sequencing and assembly.</title>
        <authorList>
            <consortium name="Aedes aegypti Genome Working Group (AGWG)"/>
            <person name="Matthews B.J."/>
        </authorList>
    </citation>
    <scope>NUCLEOTIDE SEQUENCE [LARGE SCALE GENOMIC DNA]</scope>
    <source>
        <strain evidence="7 8">LVP_AGWG</strain>
    </source>
</reference>